<keyword evidence="4 6" id="KW-1133">Transmembrane helix</keyword>
<evidence type="ECO:0000256" key="3">
    <source>
        <dbReference type="ARBA" id="ARBA00022692"/>
    </source>
</evidence>
<dbReference type="GO" id="GO:0044781">
    <property type="term" value="P:bacterial-type flagellum organization"/>
    <property type="evidence" value="ECO:0007669"/>
    <property type="project" value="InterPro"/>
</dbReference>
<keyword evidence="7" id="KW-0969">Cilium</keyword>
<keyword evidence="8" id="KW-1185">Reference proteome</keyword>
<keyword evidence="3 6" id="KW-0812">Transmembrane</keyword>
<name>A0A1I0ZLD8_9FIRM</name>
<proteinExistence type="predicted"/>
<dbReference type="Proteomes" id="UP000198838">
    <property type="component" value="Unassembled WGS sequence"/>
</dbReference>
<evidence type="ECO:0000256" key="5">
    <source>
        <dbReference type="ARBA" id="ARBA00023136"/>
    </source>
</evidence>
<evidence type="ECO:0000313" key="7">
    <source>
        <dbReference type="EMBL" id="SFB25198.1"/>
    </source>
</evidence>
<dbReference type="AlphaFoldDB" id="A0A1I0ZLD8"/>
<feature type="transmembrane region" description="Helical" evidence="6">
    <location>
        <begin position="14"/>
        <end position="34"/>
    </location>
</feature>
<evidence type="ECO:0000256" key="2">
    <source>
        <dbReference type="ARBA" id="ARBA00022475"/>
    </source>
</evidence>
<protein>
    <submittedName>
        <fullName evidence="7">Flagellar protein FliO/FliZ</fullName>
    </submittedName>
</protein>
<evidence type="ECO:0000256" key="6">
    <source>
        <dbReference type="SAM" id="Phobius"/>
    </source>
</evidence>
<dbReference type="STRING" id="1120918.SAMN05216249_11550"/>
<dbReference type="InterPro" id="IPR022781">
    <property type="entry name" value="Flagellar_biosynth_FliO"/>
</dbReference>
<keyword evidence="7" id="KW-0282">Flagellum</keyword>
<gene>
    <name evidence="7" type="ORF">SAMN05216249_11550</name>
</gene>
<keyword evidence="7" id="KW-0966">Cell projection</keyword>
<evidence type="ECO:0000313" key="8">
    <source>
        <dbReference type="Proteomes" id="UP000198838"/>
    </source>
</evidence>
<dbReference type="GO" id="GO:0016020">
    <property type="term" value="C:membrane"/>
    <property type="evidence" value="ECO:0007669"/>
    <property type="project" value="InterPro"/>
</dbReference>
<dbReference type="Pfam" id="PF04347">
    <property type="entry name" value="FliO"/>
    <property type="match status" value="1"/>
</dbReference>
<dbReference type="OrthoDB" id="9797155at2"/>
<evidence type="ECO:0000256" key="1">
    <source>
        <dbReference type="ARBA" id="ARBA00004236"/>
    </source>
</evidence>
<keyword evidence="2" id="KW-1003">Cell membrane</keyword>
<sequence length="126" mass="14455">MILLEINMSWIDSIFQFIQVLFIFVVVLALTYFTTRWLANYQKKNLVDSEIEVLDMGRLTANKYIQVVKVGDRYLVLGISKDEITMLTELTSEEAKVFEKNGERAAPPGFDDVLKKVKATAAKFKK</sequence>
<organism evidence="7 8">
    <name type="scientific">Acetitomaculum ruminis DSM 5522</name>
    <dbReference type="NCBI Taxonomy" id="1120918"/>
    <lineage>
        <taxon>Bacteria</taxon>
        <taxon>Bacillati</taxon>
        <taxon>Bacillota</taxon>
        <taxon>Clostridia</taxon>
        <taxon>Lachnospirales</taxon>
        <taxon>Lachnospiraceae</taxon>
        <taxon>Acetitomaculum</taxon>
    </lineage>
</organism>
<keyword evidence="5 6" id="KW-0472">Membrane</keyword>
<dbReference type="EMBL" id="FOJY01000015">
    <property type="protein sequence ID" value="SFB25198.1"/>
    <property type="molecule type" value="Genomic_DNA"/>
</dbReference>
<comment type="subcellular location">
    <subcellularLocation>
        <location evidence="1">Cell membrane</location>
    </subcellularLocation>
</comment>
<reference evidence="7 8" key="1">
    <citation type="submission" date="2016-10" db="EMBL/GenBank/DDBJ databases">
        <authorList>
            <person name="de Groot N.N."/>
        </authorList>
    </citation>
    <scope>NUCLEOTIDE SEQUENCE [LARGE SCALE GENOMIC DNA]</scope>
    <source>
        <strain evidence="7 8">DSM 5522</strain>
    </source>
</reference>
<accession>A0A1I0ZLD8</accession>
<evidence type="ECO:0000256" key="4">
    <source>
        <dbReference type="ARBA" id="ARBA00022989"/>
    </source>
</evidence>